<name>A0AAW1REK0_9CHLO</name>
<proteinExistence type="predicted"/>
<sequence>MFWGSKVEHTDDSKQKALLELRSKLASTDTYEQLLAGREPGVTQSSEMDDKTLSRWLVAEEWNVSKAFQRLSYHAPWRARNFPAGRIQEKDIKGELEARKAFLQGTDKQGRAVSVIVGSKHSKSKRDLEETKRLICYCLDAAIDRCDLSKNPTGKVVAVFDLRGINTDAMDTSALHAVFDLMQNHYPERLGMLWMYEASFLFHSIWKVVSPFIDAATKAKIKFIGKESVSELQNVIGPATLPKELGGQAEMIPTQDAVAQMRADSSRTSPADQQQAQEGGQHASHRSAAFHNPPGGEQIGGAYGMGEAQQEQRGQQPFPVGATGNKVNQSAEHSPPAERLPQQFSMLHLPAAQKTPYRAQSPRQGAMAAPLQAVGQPRRHLQADPTANHPHPQQGSRSKESLEKQRTRLYTRPGPPEYSPNHLVTGGPHLRMIEKQQLSH</sequence>
<accession>A0AAW1REK0</accession>
<dbReference type="SMART" id="SM00516">
    <property type="entry name" value="SEC14"/>
    <property type="match status" value="1"/>
</dbReference>
<evidence type="ECO:0000256" key="1">
    <source>
        <dbReference type="SAM" id="MobiDB-lite"/>
    </source>
</evidence>
<reference evidence="3 4" key="1">
    <citation type="journal article" date="2024" name="Nat. Commun.">
        <title>Phylogenomics reveals the evolutionary origins of lichenization in chlorophyte algae.</title>
        <authorList>
            <person name="Puginier C."/>
            <person name="Libourel C."/>
            <person name="Otte J."/>
            <person name="Skaloud P."/>
            <person name="Haon M."/>
            <person name="Grisel S."/>
            <person name="Petersen M."/>
            <person name="Berrin J.G."/>
            <person name="Delaux P.M."/>
            <person name="Dal Grande F."/>
            <person name="Keller J."/>
        </authorList>
    </citation>
    <scope>NUCLEOTIDE SEQUENCE [LARGE SCALE GENOMIC DNA]</scope>
    <source>
        <strain evidence="3 4">SAG 2145</strain>
    </source>
</reference>
<dbReference type="Pfam" id="PF00650">
    <property type="entry name" value="CRAL_TRIO"/>
    <property type="match status" value="1"/>
</dbReference>
<dbReference type="Gene3D" id="3.40.525.10">
    <property type="entry name" value="CRAL-TRIO lipid binding domain"/>
    <property type="match status" value="1"/>
</dbReference>
<protein>
    <recommendedName>
        <fullName evidence="2">CRAL-TRIO domain-containing protein</fullName>
    </recommendedName>
</protein>
<feature type="region of interest" description="Disordered" evidence="1">
    <location>
        <begin position="353"/>
        <end position="428"/>
    </location>
</feature>
<gene>
    <name evidence="3" type="ORF">WJX74_002573</name>
</gene>
<comment type="caution">
    <text evidence="3">The sequence shown here is derived from an EMBL/GenBank/DDBJ whole genome shotgun (WGS) entry which is preliminary data.</text>
</comment>
<feature type="region of interest" description="Disordered" evidence="1">
    <location>
        <begin position="257"/>
        <end position="337"/>
    </location>
</feature>
<organism evidence="3 4">
    <name type="scientific">Apatococcus lobatus</name>
    <dbReference type="NCBI Taxonomy" id="904363"/>
    <lineage>
        <taxon>Eukaryota</taxon>
        <taxon>Viridiplantae</taxon>
        <taxon>Chlorophyta</taxon>
        <taxon>core chlorophytes</taxon>
        <taxon>Trebouxiophyceae</taxon>
        <taxon>Chlorellales</taxon>
        <taxon>Chlorellaceae</taxon>
        <taxon>Apatococcus</taxon>
    </lineage>
</organism>
<evidence type="ECO:0000313" key="3">
    <source>
        <dbReference type="EMBL" id="KAK9832194.1"/>
    </source>
</evidence>
<dbReference type="SUPFAM" id="SSF52087">
    <property type="entry name" value="CRAL/TRIO domain"/>
    <property type="match status" value="1"/>
</dbReference>
<feature type="compositionally biased region" description="Basic and acidic residues" evidence="1">
    <location>
        <begin position="397"/>
        <end position="406"/>
    </location>
</feature>
<dbReference type="InterPro" id="IPR001251">
    <property type="entry name" value="CRAL-TRIO_dom"/>
</dbReference>
<keyword evidence="4" id="KW-1185">Reference proteome</keyword>
<dbReference type="PROSITE" id="PS50191">
    <property type="entry name" value="CRAL_TRIO"/>
    <property type="match status" value="1"/>
</dbReference>
<evidence type="ECO:0000259" key="2">
    <source>
        <dbReference type="PROSITE" id="PS50191"/>
    </source>
</evidence>
<dbReference type="InterPro" id="IPR036865">
    <property type="entry name" value="CRAL-TRIO_dom_sf"/>
</dbReference>
<dbReference type="PANTHER" id="PTHR46277:SF3">
    <property type="entry name" value="BINDING PROTEIN, PUTATIVE-RELATED"/>
    <property type="match status" value="1"/>
</dbReference>
<feature type="compositionally biased region" description="Polar residues" evidence="1">
    <location>
        <begin position="266"/>
        <end position="278"/>
    </location>
</feature>
<dbReference type="CDD" id="cd00170">
    <property type="entry name" value="SEC14"/>
    <property type="match status" value="1"/>
</dbReference>
<feature type="domain" description="CRAL-TRIO" evidence="2">
    <location>
        <begin position="89"/>
        <end position="253"/>
    </location>
</feature>
<dbReference type="EMBL" id="JALJOS010000012">
    <property type="protein sequence ID" value="KAK9832194.1"/>
    <property type="molecule type" value="Genomic_DNA"/>
</dbReference>
<dbReference type="Proteomes" id="UP001438707">
    <property type="component" value="Unassembled WGS sequence"/>
</dbReference>
<evidence type="ECO:0000313" key="4">
    <source>
        <dbReference type="Proteomes" id="UP001438707"/>
    </source>
</evidence>
<dbReference type="PANTHER" id="PTHR46277">
    <property type="entry name" value="OS03G0850700 PROTEIN"/>
    <property type="match status" value="1"/>
</dbReference>
<dbReference type="AlphaFoldDB" id="A0AAW1REK0"/>
<dbReference type="SUPFAM" id="SSF46938">
    <property type="entry name" value="CRAL/TRIO N-terminal domain"/>
    <property type="match status" value="1"/>
</dbReference>
<dbReference type="InterPro" id="IPR036273">
    <property type="entry name" value="CRAL/TRIO_N_dom_sf"/>
</dbReference>